<keyword evidence="2" id="KW-1185">Reference proteome</keyword>
<comment type="caution">
    <text evidence="1">The sequence shown here is derived from an EMBL/GenBank/DDBJ whole genome shotgun (WGS) entry which is preliminary data.</text>
</comment>
<dbReference type="CDD" id="cd07812">
    <property type="entry name" value="SRPBCC"/>
    <property type="match status" value="1"/>
</dbReference>
<dbReference type="SUPFAM" id="SSF55961">
    <property type="entry name" value="Bet v1-like"/>
    <property type="match status" value="1"/>
</dbReference>
<gene>
    <name evidence="1" type="ORF">N7603_03595</name>
</gene>
<evidence type="ECO:0000313" key="2">
    <source>
        <dbReference type="Proteomes" id="UP001209076"/>
    </source>
</evidence>
<sequence>MKAFQYRISVEIEVPRQKVIETLFDYEQFKNYQEPPLKRYELKQGEWLKKGAVVDLVYAYKKTELHMAEITVEVDLPDSIHQLYILGEVKNKCISTFTDTKKGTLWSMDVTFQFETDSNQNKLEYMKKTEEDMVTFKHYAEHL</sequence>
<accession>A0ABT2PVI9</accession>
<reference evidence="2" key="1">
    <citation type="submission" date="2023-07" db="EMBL/GenBank/DDBJ databases">
        <title>Novel Mycoplasma species identified in domestic and wild animals.</title>
        <authorList>
            <person name="Volokhov D.V."/>
            <person name="Furtak V.A."/>
            <person name="Zagorodnyaya T.A."/>
        </authorList>
    </citation>
    <scope>NUCLEOTIDE SEQUENCE [LARGE SCALE GENOMIC DNA]</scope>
    <source>
        <strain evidence="2">92-19</strain>
    </source>
</reference>
<proteinExistence type="predicted"/>
<dbReference type="Proteomes" id="UP001209076">
    <property type="component" value="Unassembled WGS sequence"/>
</dbReference>
<dbReference type="EMBL" id="JAOEGN010000005">
    <property type="protein sequence ID" value="MCU0104733.1"/>
    <property type="molecule type" value="Genomic_DNA"/>
</dbReference>
<dbReference type="RefSeq" id="WP_262095983.1">
    <property type="nucleotide sequence ID" value="NZ_JAOEGN010000005.1"/>
</dbReference>
<evidence type="ECO:0000313" key="1">
    <source>
        <dbReference type="EMBL" id="MCU0104733.1"/>
    </source>
</evidence>
<protein>
    <submittedName>
        <fullName evidence="1">SRPBCC family protein</fullName>
    </submittedName>
</protein>
<organism evidence="1 2">
    <name type="scientific">Paracholeplasma vituli</name>
    <dbReference type="NCBI Taxonomy" id="69473"/>
    <lineage>
        <taxon>Bacteria</taxon>
        <taxon>Bacillati</taxon>
        <taxon>Mycoplasmatota</taxon>
        <taxon>Mollicutes</taxon>
        <taxon>Acholeplasmatales</taxon>
        <taxon>Acholeplasmataceae</taxon>
        <taxon>Paracholeplasma</taxon>
    </lineage>
</organism>
<name>A0ABT2PVI9_9MOLU</name>